<dbReference type="InterPro" id="IPR043010">
    <property type="entry name" value="Phenol_hydroxylase_sf"/>
</dbReference>
<sequence>MTIRSTKNYVGVPRDLVANFGGRQLVYVSWDQHLLFAAPFLICVPPETPFRELVQGPLSALLAPDPDAGAIDWSKAQWLKANAPWVPEFDRTLAENGIGHKALLRFRTPGLNSVMAA</sequence>
<comment type="caution">
    <text evidence="1">The sequence shown here is derived from an EMBL/GenBank/DDBJ whole genome shotgun (WGS) entry which is preliminary data.</text>
</comment>
<gene>
    <name evidence="1" type="ORF">V5F32_19195</name>
</gene>
<keyword evidence="2" id="KW-1185">Reference proteome</keyword>
<organism evidence="1 2">
    <name type="scientific">Xanthobacter oligotrophicus</name>
    <dbReference type="NCBI Taxonomy" id="2607286"/>
    <lineage>
        <taxon>Bacteria</taxon>
        <taxon>Pseudomonadati</taxon>
        <taxon>Pseudomonadota</taxon>
        <taxon>Alphaproteobacteria</taxon>
        <taxon>Hyphomicrobiales</taxon>
        <taxon>Xanthobacteraceae</taxon>
        <taxon>Xanthobacter</taxon>
    </lineage>
</organism>
<evidence type="ECO:0000313" key="1">
    <source>
        <dbReference type="EMBL" id="MFG1374310.1"/>
    </source>
</evidence>
<proteinExistence type="predicted"/>
<dbReference type="Gene3D" id="3.10.20.560">
    <property type="entry name" value="Phenol hydroxylase"/>
    <property type="match status" value="1"/>
</dbReference>
<dbReference type="EMBL" id="JBAFVH010000011">
    <property type="protein sequence ID" value="MFG1374310.1"/>
    <property type="molecule type" value="Genomic_DNA"/>
</dbReference>
<dbReference type="Proteomes" id="UP001604002">
    <property type="component" value="Unassembled WGS sequence"/>
</dbReference>
<dbReference type="InterPro" id="IPR006756">
    <property type="entry name" value="Phenol_hydroxylase"/>
</dbReference>
<name>A0ABW6ZZY0_9HYPH</name>
<dbReference type="RefSeq" id="WP_393993966.1">
    <property type="nucleotide sequence ID" value="NZ_JBAFVH010000011.1"/>
</dbReference>
<dbReference type="Pfam" id="PF04663">
    <property type="entry name" value="Phenol_monoox"/>
    <property type="match status" value="1"/>
</dbReference>
<reference evidence="1 2" key="1">
    <citation type="submission" date="2024-02" db="EMBL/GenBank/DDBJ databases">
        <title>Expansion and revision of Xanthobacter and proposal of Roseixanthobacter gen. nov.</title>
        <authorList>
            <person name="Soltysiak M.P.M."/>
            <person name="Jalihal A."/>
            <person name="Ory A."/>
            <person name="Chrisophersen C."/>
            <person name="Lee A.D."/>
            <person name="Boulton J."/>
            <person name="Springer M."/>
        </authorList>
    </citation>
    <scope>NUCLEOTIDE SEQUENCE [LARGE SCALE GENOMIC DNA]</scope>
    <source>
        <strain evidence="1 2">23A</strain>
    </source>
</reference>
<protein>
    <submittedName>
        <fullName evidence="1">Phenol hydroxylase subunit P4</fullName>
    </submittedName>
</protein>
<evidence type="ECO:0000313" key="2">
    <source>
        <dbReference type="Proteomes" id="UP001604002"/>
    </source>
</evidence>
<accession>A0ABW6ZZY0</accession>